<dbReference type="Proteomes" id="UP000886796">
    <property type="component" value="Unassembled WGS sequence"/>
</dbReference>
<proteinExistence type="predicted"/>
<name>A0A9D1CL35_9FIRM</name>
<protein>
    <submittedName>
        <fullName evidence="1">Uncharacterized protein</fullName>
    </submittedName>
</protein>
<gene>
    <name evidence="1" type="ORF">IAB74_02365</name>
</gene>
<evidence type="ECO:0000313" key="1">
    <source>
        <dbReference type="EMBL" id="HIQ67341.1"/>
    </source>
</evidence>
<comment type="caution">
    <text evidence="1">The sequence shown here is derived from an EMBL/GenBank/DDBJ whole genome shotgun (WGS) entry which is preliminary data.</text>
</comment>
<evidence type="ECO:0000313" key="2">
    <source>
        <dbReference type="Proteomes" id="UP000886796"/>
    </source>
</evidence>
<organism evidence="1 2">
    <name type="scientific">Candidatus Faecousia excrementigallinarum</name>
    <dbReference type="NCBI Taxonomy" id="2840806"/>
    <lineage>
        <taxon>Bacteria</taxon>
        <taxon>Bacillati</taxon>
        <taxon>Bacillota</taxon>
        <taxon>Clostridia</taxon>
        <taxon>Eubacteriales</taxon>
        <taxon>Oscillospiraceae</taxon>
        <taxon>Faecousia</taxon>
    </lineage>
</organism>
<dbReference type="AlphaFoldDB" id="A0A9D1CL35"/>
<sequence>MAKNSVIAGDYQKYNVLYQGGKVYLSEFNSWKPKTIYLAKDTVREYSVVNEDYNKTVGGVVGRAAVGAAILGPIGLLAGATAKNKGTYVVAITFKDGKQSLLEIDEKRYKALVTNCF</sequence>
<reference evidence="1" key="2">
    <citation type="journal article" date="2021" name="PeerJ">
        <title>Extensive microbial diversity within the chicken gut microbiome revealed by metagenomics and culture.</title>
        <authorList>
            <person name="Gilroy R."/>
            <person name="Ravi A."/>
            <person name="Getino M."/>
            <person name="Pursley I."/>
            <person name="Horton D.L."/>
            <person name="Alikhan N.F."/>
            <person name="Baker D."/>
            <person name="Gharbi K."/>
            <person name="Hall N."/>
            <person name="Watson M."/>
            <person name="Adriaenssens E.M."/>
            <person name="Foster-Nyarko E."/>
            <person name="Jarju S."/>
            <person name="Secka A."/>
            <person name="Antonio M."/>
            <person name="Oren A."/>
            <person name="Chaudhuri R.R."/>
            <person name="La Ragione R."/>
            <person name="Hildebrand F."/>
            <person name="Pallen M.J."/>
        </authorList>
    </citation>
    <scope>NUCLEOTIDE SEQUENCE</scope>
    <source>
        <strain evidence="1">13361</strain>
    </source>
</reference>
<reference evidence="1" key="1">
    <citation type="submission" date="2020-10" db="EMBL/GenBank/DDBJ databases">
        <authorList>
            <person name="Gilroy R."/>
        </authorList>
    </citation>
    <scope>NUCLEOTIDE SEQUENCE</scope>
    <source>
        <strain evidence="1">13361</strain>
    </source>
</reference>
<accession>A0A9D1CL35</accession>
<dbReference type="EMBL" id="DVFK01000031">
    <property type="protein sequence ID" value="HIQ67341.1"/>
    <property type="molecule type" value="Genomic_DNA"/>
</dbReference>